<name>A0ABS9S596_9GAMM</name>
<evidence type="ECO:0000256" key="2">
    <source>
        <dbReference type="ARBA" id="ARBA00022448"/>
    </source>
</evidence>
<sequence length="440" mass="47618">MYAQNNKRLAMPAFEKQITKRLWAKSCLVAAVALASGLGSFAAAADTTVKLLRVEISDAEKQYYDNIVAEYEANNPGVDVVFEYIANEAYKTRLPTLLQSDQRPDIFYSWGGEGLRDQVEAGFVRDITAEMQDGWQDIYPASAVSAFTLNDQVYGAPLYATVVGLWVNTALTEQAGVELESLNTWDGLKEAVTALRANDITPMVVGGKDGWPIHFYWGSLATRMAGGEGIDAAKQGESSGFEEDAFVRAGELLQSLVALDPFQSGFMATTYERASAMFGDGEAAMHLMGDWDYIPSKERSATGEGVPDENLEFVPFPSVEGGAGNDNSFGGMNGFAVTKDASDEAVDFLKFLLNEENQREAARLGIFVTVAHGSEEELQTPYAKKVASILSESSHHQVFLDQALGTSVGATINDISGDLALGVITPEDAAAQVEEAWQFR</sequence>
<evidence type="ECO:0000313" key="5">
    <source>
        <dbReference type="EMBL" id="MCH4811288.1"/>
    </source>
</evidence>
<comment type="caution">
    <text evidence="5">The sequence shown here is derived from an EMBL/GenBank/DDBJ whole genome shotgun (WGS) entry which is preliminary data.</text>
</comment>
<proteinExistence type="inferred from homology"/>
<feature type="signal peptide" evidence="4">
    <location>
        <begin position="1"/>
        <end position="45"/>
    </location>
</feature>
<keyword evidence="6" id="KW-1185">Reference proteome</keyword>
<protein>
    <submittedName>
        <fullName evidence="5">Extracellular solute-binding protein</fullName>
    </submittedName>
</protein>
<dbReference type="PANTHER" id="PTHR30061:SF50">
    <property type="entry name" value="MALTOSE_MALTODEXTRIN-BINDING PERIPLASMIC PROTEIN"/>
    <property type="match status" value="1"/>
</dbReference>
<evidence type="ECO:0000256" key="4">
    <source>
        <dbReference type="SAM" id="SignalP"/>
    </source>
</evidence>
<organism evidence="5 6">
    <name type="scientific">Vreelandella neptunia</name>
    <dbReference type="NCBI Taxonomy" id="115551"/>
    <lineage>
        <taxon>Bacteria</taxon>
        <taxon>Pseudomonadati</taxon>
        <taxon>Pseudomonadota</taxon>
        <taxon>Gammaproteobacteria</taxon>
        <taxon>Oceanospirillales</taxon>
        <taxon>Halomonadaceae</taxon>
        <taxon>Vreelandella</taxon>
    </lineage>
</organism>
<reference evidence="5 6" key="1">
    <citation type="submission" date="2022-03" db="EMBL/GenBank/DDBJ databases">
        <title>Genomic signatures underlying metal tolerance in selected Arctic bacterial isolates.</title>
        <authorList>
            <person name="Thomas F.A."/>
            <person name="Venkatachalam S."/>
            <person name="Krishnan K.P."/>
        </authorList>
    </citation>
    <scope>NUCLEOTIDE SEQUENCE [LARGE SCALE GENOMIC DNA]</scope>
    <source>
        <strain evidence="5 6">HM116</strain>
    </source>
</reference>
<evidence type="ECO:0000313" key="6">
    <source>
        <dbReference type="Proteomes" id="UP001320609"/>
    </source>
</evidence>
<dbReference type="SUPFAM" id="SSF53850">
    <property type="entry name" value="Periplasmic binding protein-like II"/>
    <property type="match status" value="1"/>
</dbReference>
<keyword evidence="2" id="KW-0813">Transport</keyword>
<dbReference type="EMBL" id="JAKVTW010000004">
    <property type="protein sequence ID" value="MCH4811288.1"/>
    <property type="molecule type" value="Genomic_DNA"/>
</dbReference>
<comment type="similarity">
    <text evidence="1">Belongs to the bacterial solute-binding protein 1 family.</text>
</comment>
<dbReference type="Gene3D" id="3.40.190.10">
    <property type="entry name" value="Periplasmic binding protein-like II"/>
    <property type="match status" value="2"/>
</dbReference>
<feature type="chain" id="PRO_5046034030" evidence="4">
    <location>
        <begin position="46"/>
        <end position="440"/>
    </location>
</feature>
<dbReference type="RefSeq" id="WP_240717677.1">
    <property type="nucleotide sequence ID" value="NZ_JAKVTW010000004.1"/>
</dbReference>
<dbReference type="Proteomes" id="UP001320609">
    <property type="component" value="Unassembled WGS sequence"/>
</dbReference>
<keyword evidence="3 4" id="KW-0732">Signal</keyword>
<evidence type="ECO:0000256" key="1">
    <source>
        <dbReference type="ARBA" id="ARBA00008520"/>
    </source>
</evidence>
<dbReference type="InterPro" id="IPR006059">
    <property type="entry name" value="SBP"/>
</dbReference>
<accession>A0ABS9S596</accession>
<evidence type="ECO:0000256" key="3">
    <source>
        <dbReference type="ARBA" id="ARBA00022729"/>
    </source>
</evidence>
<dbReference type="PANTHER" id="PTHR30061">
    <property type="entry name" value="MALTOSE-BINDING PERIPLASMIC PROTEIN"/>
    <property type="match status" value="1"/>
</dbReference>
<gene>
    <name evidence="5" type="ORF">MLE19_08105</name>
</gene>
<dbReference type="Pfam" id="PF01547">
    <property type="entry name" value="SBP_bac_1"/>
    <property type="match status" value="1"/>
</dbReference>